<evidence type="ECO:0000313" key="2">
    <source>
        <dbReference type="EMBL" id="OTF97925.1"/>
    </source>
</evidence>
<reference evidence="2" key="2">
    <citation type="submission" date="2017-02" db="EMBL/GenBank/DDBJ databases">
        <title>Sunflower complete genome.</title>
        <authorList>
            <person name="Langlade N."/>
            <person name="Munos S."/>
        </authorList>
    </citation>
    <scope>NUCLEOTIDE SEQUENCE [LARGE SCALE GENOMIC DNA]</scope>
    <source>
        <tissue evidence="2">Leaves</tissue>
    </source>
</reference>
<proteinExistence type="predicted"/>
<dbReference type="EMBL" id="MNCJ02000329">
    <property type="protein sequence ID" value="KAF5770012.1"/>
    <property type="molecule type" value="Genomic_DNA"/>
</dbReference>
<sequence>MVSNFLSFLVSMSIERKCKHLCFDCLNYLMVAVVVGCSQRWWLGVGVGGGRWDVAAEGWWWEVVVAAEGQW</sequence>
<reference evidence="1" key="3">
    <citation type="submission" date="2020-06" db="EMBL/GenBank/DDBJ databases">
        <title>Helianthus annuus Genome sequencing and assembly Release 2.</title>
        <authorList>
            <person name="Gouzy J."/>
            <person name="Langlade N."/>
            <person name="Munos S."/>
        </authorList>
    </citation>
    <scope>NUCLEOTIDE SEQUENCE</scope>
    <source>
        <tissue evidence="1">Leaves</tissue>
    </source>
</reference>
<dbReference type="Proteomes" id="UP000215914">
    <property type="component" value="Chromosome 14"/>
</dbReference>
<dbReference type="InParanoid" id="A0A251SI00"/>
<organism evidence="2 3">
    <name type="scientific">Helianthus annuus</name>
    <name type="common">Common sunflower</name>
    <dbReference type="NCBI Taxonomy" id="4232"/>
    <lineage>
        <taxon>Eukaryota</taxon>
        <taxon>Viridiplantae</taxon>
        <taxon>Streptophyta</taxon>
        <taxon>Embryophyta</taxon>
        <taxon>Tracheophyta</taxon>
        <taxon>Spermatophyta</taxon>
        <taxon>Magnoliopsida</taxon>
        <taxon>eudicotyledons</taxon>
        <taxon>Gunneridae</taxon>
        <taxon>Pentapetalae</taxon>
        <taxon>asterids</taxon>
        <taxon>campanulids</taxon>
        <taxon>Asterales</taxon>
        <taxon>Asteraceae</taxon>
        <taxon>Asteroideae</taxon>
        <taxon>Heliantheae alliance</taxon>
        <taxon>Heliantheae</taxon>
        <taxon>Helianthus</taxon>
    </lineage>
</organism>
<dbReference type="Gramene" id="mRNA:HanXRQr2_Chr14g0654781">
    <property type="protein sequence ID" value="CDS:HanXRQr2_Chr14g0654781.1"/>
    <property type="gene ID" value="HanXRQr2_Chr14g0654781"/>
</dbReference>
<accession>A0A251SI00</accession>
<evidence type="ECO:0000313" key="1">
    <source>
        <dbReference type="EMBL" id="KAF5770012.1"/>
    </source>
</evidence>
<dbReference type="EMBL" id="CM007903">
    <property type="protein sequence ID" value="OTF97925.1"/>
    <property type="molecule type" value="Genomic_DNA"/>
</dbReference>
<gene>
    <name evidence="2" type="ORF">HannXRQ_Chr14g0440011</name>
    <name evidence="1" type="ORF">HanXRQr2_Chr14g0654781</name>
</gene>
<name>A0A251SI00_HELAN</name>
<reference evidence="1 3" key="1">
    <citation type="journal article" date="2017" name="Nature">
        <title>The sunflower genome provides insights into oil metabolism, flowering and Asterid evolution.</title>
        <authorList>
            <person name="Badouin H."/>
            <person name="Gouzy J."/>
            <person name="Grassa C.J."/>
            <person name="Murat F."/>
            <person name="Staton S.E."/>
            <person name="Cottret L."/>
            <person name="Lelandais-Briere C."/>
            <person name="Owens G.L."/>
            <person name="Carrere S."/>
            <person name="Mayjonade B."/>
            <person name="Legrand L."/>
            <person name="Gill N."/>
            <person name="Kane N.C."/>
            <person name="Bowers J.E."/>
            <person name="Hubner S."/>
            <person name="Bellec A."/>
            <person name="Berard A."/>
            <person name="Berges H."/>
            <person name="Blanchet N."/>
            <person name="Boniface M.C."/>
            <person name="Brunel D."/>
            <person name="Catrice O."/>
            <person name="Chaidir N."/>
            <person name="Claudel C."/>
            <person name="Donnadieu C."/>
            <person name="Faraut T."/>
            <person name="Fievet G."/>
            <person name="Helmstetter N."/>
            <person name="King M."/>
            <person name="Knapp S.J."/>
            <person name="Lai Z."/>
            <person name="Le Paslier M.C."/>
            <person name="Lippi Y."/>
            <person name="Lorenzon L."/>
            <person name="Mandel J.R."/>
            <person name="Marage G."/>
            <person name="Marchand G."/>
            <person name="Marquand E."/>
            <person name="Bret-Mestries E."/>
            <person name="Morien E."/>
            <person name="Nambeesan S."/>
            <person name="Nguyen T."/>
            <person name="Pegot-Espagnet P."/>
            <person name="Pouilly N."/>
            <person name="Raftis F."/>
            <person name="Sallet E."/>
            <person name="Schiex T."/>
            <person name="Thomas J."/>
            <person name="Vandecasteele C."/>
            <person name="Vares D."/>
            <person name="Vear F."/>
            <person name="Vautrin S."/>
            <person name="Crespi M."/>
            <person name="Mangin B."/>
            <person name="Burke J.M."/>
            <person name="Salse J."/>
            <person name="Munos S."/>
            <person name="Vincourt P."/>
            <person name="Rieseberg L.H."/>
            <person name="Langlade N.B."/>
        </authorList>
    </citation>
    <scope>NUCLEOTIDE SEQUENCE [LARGE SCALE GENOMIC DNA]</scope>
    <source>
        <strain evidence="3">cv. SF193</strain>
        <tissue evidence="1">Leaves</tissue>
    </source>
</reference>
<evidence type="ECO:0000313" key="3">
    <source>
        <dbReference type="Proteomes" id="UP000215914"/>
    </source>
</evidence>
<protein>
    <submittedName>
        <fullName evidence="2">Uncharacterized protein</fullName>
    </submittedName>
</protein>
<keyword evidence="3" id="KW-1185">Reference proteome</keyword>
<dbReference type="AlphaFoldDB" id="A0A251SI00"/>